<feature type="compositionally biased region" description="Basic residues" evidence="1">
    <location>
        <begin position="311"/>
        <end position="323"/>
    </location>
</feature>
<feature type="compositionally biased region" description="Low complexity" evidence="1">
    <location>
        <begin position="96"/>
        <end position="112"/>
    </location>
</feature>
<dbReference type="EMBL" id="QLTT01000001">
    <property type="protein sequence ID" value="RAS70637.1"/>
    <property type="molecule type" value="Genomic_DNA"/>
</dbReference>
<evidence type="ECO:0000313" key="3">
    <source>
        <dbReference type="Proteomes" id="UP000248714"/>
    </source>
</evidence>
<evidence type="ECO:0000256" key="1">
    <source>
        <dbReference type="SAM" id="MobiDB-lite"/>
    </source>
</evidence>
<reference evidence="2 3" key="1">
    <citation type="submission" date="2018-06" db="EMBL/GenBank/DDBJ databases">
        <title>Genomic Encyclopedia of Type Strains, Phase IV (KMG-IV): sequencing the most valuable type-strain genomes for metagenomic binning, comparative biology and taxonomic classification.</title>
        <authorList>
            <person name="Goeker M."/>
        </authorList>
    </citation>
    <scope>NUCLEOTIDE SEQUENCE [LARGE SCALE GENOMIC DNA]</scope>
    <source>
        <strain evidence="2 3">DSM 45479</strain>
    </source>
</reference>
<feature type="compositionally biased region" description="Pro residues" evidence="1">
    <location>
        <begin position="67"/>
        <end position="78"/>
    </location>
</feature>
<dbReference type="Proteomes" id="UP000248714">
    <property type="component" value="Unassembled WGS sequence"/>
</dbReference>
<feature type="compositionally biased region" description="Polar residues" evidence="1">
    <location>
        <begin position="113"/>
        <end position="122"/>
    </location>
</feature>
<accession>A0ABX9EHH9</accession>
<proteinExistence type="predicted"/>
<keyword evidence="3" id="KW-1185">Reference proteome</keyword>
<gene>
    <name evidence="2" type="ORF">C8D87_101938</name>
</gene>
<organism evidence="2 3">
    <name type="scientific">Lentzea atacamensis</name>
    <dbReference type="NCBI Taxonomy" id="531938"/>
    <lineage>
        <taxon>Bacteria</taxon>
        <taxon>Bacillati</taxon>
        <taxon>Actinomycetota</taxon>
        <taxon>Actinomycetes</taxon>
        <taxon>Pseudonocardiales</taxon>
        <taxon>Pseudonocardiaceae</taxon>
        <taxon>Lentzea</taxon>
    </lineage>
</organism>
<feature type="compositionally biased region" description="Low complexity" evidence="1">
    <location>
        <begin position="292"/>
        <end position="301"/>
    </location>
</feature>
<protein>
    <recommendedName>
        <fullName evidence="4">DUF11 domain-containing protein</fullName>
    </recommendedName>
</protein>
<feature type="compositionally biased region" description="Polar residues" evidence="1">
    <location>
        <begin position="1"/>
        <end position="17"/>
    </location>
</feature>
<feature type="compositionally biased region" description="Basic residues" evidence="1">
    <location>
        <begin position="333"/>
        <end position="344"/>
    </location>
</feature>
<evidence type="ECO:0008006" key="4">
    <source>
        <dbReference type="Google" id="ProtNLM"/>
    </source>
</evidence>
<evidence type="ECO:0000313" key="2">
    <source>
        <dbReference type="EMBL" id="RAS70637.1"/>
    </source>
</evidence>
<feature type="region of interest" description="Disordered" evidence="1">
    <location>
        <begin position="1"/>
        <end position="131"/>
    </location>
</feature>
<name>A0ABX9EHH9_9PSEU</name>
<feature type="region of interest" description="Disordered" evidence="1">
    <location>
        <begin position="292"/>
        <end position="344"/>
    </location>
</feature>
<comment type="caution">
    <text evidence="2">The sequence shown here is derived from an EMBL/GenBank/DDBJ whole genome shotgun (WGS) entry which is preliminary data.</text>
</comment>
<sequence length="344" mass="36378">MFSSLTKGESSACSTPEQAGPDPEYPPQSCVDAQNRRGHVPAAQNNGHRMSWTDVDNDPRTFNSSPPRSPSPTRPRSPTPNWAGPAARPATTPQNRPASPRARSPSTARASALTGSSSTAISPTPKPGTKSAKLAFKRTEDAYLVQNIAWSFPLPELTLAVDPEHPTAYQKATVTQTATVTNAGDAPAANVSVCGQKIGTIPPRAKATRACTTQAADDYQTTVTANGISEAGDPLAAQKTARVDVLHPALRATTATQPMTALPGQKVKFSTTVTNTGDTPLFDLTRAQQLTAATPCKASSTPAPPPPWTAQRRRATNPARSRRPSPPPTSSARRWKPAPRCRSR</sequence>